<dbReference type="SUPFAM" id="SSF48264">
    <property type="entry name" value="Cytochrome P450"/>
    <property type="match status" value="1"/>
</dbReference>
<comment type="similarity">
    <text evidence="3 10">Belongs to the cytochrome P450 family.</text>
</comment>
<dbReference type="InterPro" id="IPR001128">
    <property type="entry name" value="Cyt_P450"/>
</dbReference>
<dbReference type="PANTHER" id="PTHR46300:SF5">
    <property type="entry name" value="CYTOCHROME P450"/>
    <property type="match status" value="1"/>
</dbReference>
<keyword evidence="4 9" id="KW-0349">Heme</keyword>
<dbReference type="CDD" id="cd11065">
    <property type="entry name" value="CYP64-like"/>
    <property type="match status" value="1"/>
</dbReference>
<dbReference type="Pfam" id="PF00067">
    <property type="entry name" value="p450"/>
    <property type="match status" value="1"/>
</dbReference>
<keyword evidence="12" id="KW-1185">Reference proteome</keyword>
<dbReference type="InterPro" id="IPR002401">
    <property type="entry name" value="Cyt_P450_E_grp-I"/>
</dbReference>
<evidence type="ECO:0000256" key="8">
    <source>
        <dbReference type="ARBA" id="ARBA00023033"/>
    </source>
</evidence>
<dbReference type="InterPro" id="IPR036396">
    <property type="entry name" value="Cyt_P450_sf"/>
</dbReference>
<evidence type="ECO:0000313" key="12">
    <source>
        <dbReference type="Proteomes" id="UP001175226"/>
    </source>
</evidence>
<reference evidence="11" key="1">
    <citation type="submission" date="2023-06" db="EMBL/GenBank/DDBJ databases">
        <authorList>
            <consortium name="Lawrence Berkeley National Laboratory"/>
            <person name="Ahrendt S."/>
            <person name="Sahu N."/>
            <person name="Indic B."/>
            <person name="Wong-Bajracharya J."/>
            <person name="Merenyi Z."/>
            <person name="Ke H.-M."/>
            <person name="Monk M."/>
            <person name="Kocsube S."/>
            <person name="Drula E."/>
            <person name="Lipzen A."/>
            <person name="Balint B."/>
            <person name="Henrissat B."/>
            <person name="Andreopoulos B."/>
            <person name="Martin F.M."/>
            <person name="Harder C.B."/>
            <person name="Rigling D."/>
            <person name="Ford K.L."/>
            <person name="Foster G.D."/>
            <person name="Pangilinan J."/>
            <person name="Papanicolaou A."/>
            <person name="Barry K."/>
            <person name="LaButti K."/>
            <person name="Viragh M."/>
            <person name="Koriabine M."/>
            <person name="Yan M."/>
            <person name="Riley R."/>
            <person name="Champramary S."/>
            <person name="Plett K.L."/>
            <person name="Tsai I.J."/>
            <person name="Slot J."/>
            <person name="Sipos G."/>
            <person name="Plett J."/>
            <person name="Nagy L.G."/>
            <person name="Grigoriev I.V."/>
        </authorList>
    </citation>
    <scope>NUCLEOTIDE SEQUENCE</scope>
    <source>
        <strain evidence="11">FPL87.14</strain>
    </source>
</reference>
<evidence type="ECO:0000256" key="5">
    <source>
        <dbReference type="ARBA" id="ARBA00022723"/>
    </source>
</evidence>
<keyword evidence="5 9" id="KW-0479">Metal-binding</keyword>
<dbReference type="InterPro" id="IPR017972">
    <property type="entry name" value="Cyt_P450_CS"/>
</dbReference>
<dbReference type="AlphaFoldDB" id="A0AA39M5E8"/>
<dbReference type="GO" id="GO:0004497">
    <property type="term" value="F:monooxygenase activity"/>
    <property type="evidence" value="ECO:0007669"/>
    <property type="project" value="UniProtKB-KW"/>
</dbReference>
<evidence type="ECO:0000256" key="9">
    <source>
        <dbReference type="PIRSR" id="PIRSR602401-1"/>
    </source>
</evidence>
<comment type="pathway">
    <text evidence="2">Secondary metabolite biosynthesis.</text>
</comment>
<dbReference type="GO" id="GO:0016705">
    <property type="term" value="F:oxidoreductase activity, acting on paired donors, with incorporation or reduction of molecular oxygen"/>
    <property type="evidence" value="ECO:0007669"/>
    <property type="project" value="InterPro"/>
</dbReference>
<evidence type="ECO:0000256" key="1">
    <source>
        <dbReference type="ARBA" id="ARBA00001971"/>
    </source>
</evidence>
<evidence type="ECO:0000256" key="2">
    <source>
        <dbReference type="ARBA" id="ARBA00005179"/>
    </source>
</evidence>
<keyword evidence="8 10" id="KW-0503">Monooxygenase</keyword>
<accession>A0AA39M5E8</accession>
<sequence length="424" mass="47721">MFMSAIHNQSLPPGPPADPIIGHIRILPPVGQPEVFHEWAKTYGDVMYLEVLGRKMIILDSVEAANDLLDKRSANYSCRPDCVKELMEKPDDYDTIVGRFSAVVIMKIAYGYHISGEDDPLMKLIVEMTEVINNSGPPVSTPVEFFPWLLKCPSWFPGAYYAGYARKARATIQRSVDYPFDFVRKQMSEGTATPSFVASYLSDLGSVEDEEDHLKDVKGAAAQIYTAGADTSWTTLLVFLVTMVLHPEVQEKAQAQIDAVVGSERLPTFEDRESLPYIDHILQETMRWNPVIPMGFPHRSVEDDVYRGMFIPKGSVVFANVRGMGRDENIYHQATVFNPDRYLPKPQGKEEPYLTMFGFGRRICPGRFLAENGMWIAIAFILATCRIAKAKGEDGEEITPAVEFSNALVKYVSIRIPRFDRTTK</sequence>
<dbReference type="PRINTS" id="PR00385">
    <property type="entry name" value="P450"/>
</dbReference>
<keyword evidence="6 10" id="KW-0560">Oxidoreductase</keyword>
<evidence type="ECO:0000256" key="4">
    <source>
        <dbReference type="ARBA" id="ARBA00022617"/>
    </source>
</evidence>
<gene>
    <name evidence="11" type="ORF">EV421DRAFT_1894364</name>
</gene>
<dbReference type="InterPro" id="IPR050364">
    <property type="entry name" value="Cytochrome_P450_fung"/>
</dbReference>
<dbReference type="PANTHER" id="PTHR46300">
    <property type="entry name" value="P450, PUTATIVE (EUROFUNG)-RELATED-RELATED"/>
    <property type="match status" value="1"/>
</dbReference>
<comment type="caution">
    <text evidence="11">The sequence shown here is derived from an EMBL/GenBank/DDBJ whole genome shotgun (WGS) entry which is preliminary data.</text>
</comment>
<dbReference type="PRINTS" id="PR00463">
    <property type="entry name" value="EP450I"/>
</dbReference>
<evidence type="ECO:0000256" key="10">
    <source>
        <dbReference type="RuleBase" id="RU000461"/>
    </source>
</evidence>
<dbReference type="GO" id="GO:0020037">
    <property type="term" value="F:heme binding"/>
    <property type="evidence" value="ECO:0007669"/>
    <property type="project" value="InterPro"/>
</dbReference>
<dbReference type="GO" id="GO:0005506">
    <property type="term" value="F:iron ion binding"/>
    <property type="evidence" value="ECO:0007669"/>
    <property type="project" value="InterPro"/>
</dbReference>
<evidence type="ECO:0000313" key="11">
    <source>
        <dbReference type="EMBL" id="KAK0421622.1"/>
    </source>
</evidence>
<name>A0AA39M5E8_9AGAR</name>
<evidence type="ECO:0000256" key="3">
    <source>
        <dbReference type="ARBA" id="ARBA00010617"/>
    </source>
</evidence>
<dbReference type="Gene3D" id="1.10.630.10">
    <property type="entry name" value="Cytochrome P450"/>
    <property type="match status" value="1"/>
</dbReference>
<comment type="cofactor">
    <cofactor evidence="1 9">
        <name>heme</name>
        <dbReference type="ChEBI" id="CHEBI:30413"/>
    </cofactor>
</comment>
<organism evidence="11 12">
    <name type="scientific">Armillaria borealis</name>
    <dbReference type="NCBI Taxonomy" id="47425"/>
    <lineage>
        <taxon>Eukaryota</taxon>
        <taxon>Fungi</taxon>
        <taxon>Dikarya</taxon>
        <taxon>Basidiomycota</taxon>
        <taxon>Agaricomycotina</taxon>
        <taxon>Agaricomycetes</taxon>
        <taxon>Agaricomycetidae</taxon>
        <taxon>Agaricales</taxon>
        <taxon>Marasmiineae</taxon>
        <taxon>Physalacriaceae</taxon>
        <taxon>Armillaria</taxon>
    </lineage>
</organism>
<dbReference type="EMBL" id="JAUEPT010000414">
    <property type="protein sequence ID" value="KAK0421622.1"/>
    <property type="molecule type" value="Genomic_DNA"/>
</dbReference>
<evidence type="ECO:0000256" key="7">
    <source>
        <dbReference type="ARBA" id="ARBA00023004"/>
    </source>
</evidence>
<protein>
    <submittedName>
        <fullName evidence="11">Cytochrome P450</fullName>
    </submittedName>
</protein>
<keyword evidence="7 9" id="KW-0408">Iron</keyword>
<dbReference type="PROSITE" id="PS00086">
    <property type="entry name" value="CYTOCHROME_P450"/>
    <property type="match status" value="1"/>
</dbReference>
<evidence type="ECO:0000256" key="6">
    <source>
        <dbReference type="ARBA" id="ARBA00023002"/>
    </source>
</evidence>
<proteinExistence type="inferred from homology"/>
<dbReference type="Proteomes" id="UP001175226">
    <property type="component" value="Unassembled WGS sequence"/>
</dbReference>
<feature type="binding site" description="axial binding residue" evidence="9">
    <location>
        <position position="364"/>
    </location>
    <ligand>
        <name>heme</name>
        <dbReference type="ChEBI" id="CHEBI:30413"/>
    </ligand>
    <ligandPart>
        <name>Fe</name>
        <dbReference type="ChEBI" id="CHEBI:18248"/>
    </ligandPart>
</feature>